<organism evidence="1 2">
    <name type="scientific">Manihot esculenta</name>
    <name type="common">Cassava</name>
    <name type="synonym">Jatropha manihot</name>
    <dbReference type="NCBI Taxonomy" id="3983"/>
    <lineage>
        <taxon>Eukaryota</taxon>
        <taxon>Viridiplantae</taxon>
        <taxon>Streptophyta</taxon>
        <taxon>Embryophyta</taxon>
        <taxon>Tracheophyta</taxon>
        <taxon>Spermatophyta</taxon>
        <taxon>Magnoliopsida</taxon>
        <taxon>eudicotyledons</taxon>
        <taxon>Gunneridae</taxon>
        <taxon>Pentapetalae</taxon>
        <taxon>rosids</taxon>
        <taxon>fabids</taxon>
        <taxon>Malpighiales</taxon>
        <taxon>Euphorbiaceae</taxon>
        <taxon>Crotonoideae</taxon>
        <taxon>Manihoteae</taxon>
        <taxon>Manihot</taxon>
    </lineage>
</organism>
<name>A0ACB7ICS3_MANES</name>
<accession>A0ACB7ICS3</accession>
<evidence type="ECO:0000313" key="2">
    <source>
        <dbReference type="Proteomes" id="UP000091857"/>
    </source>
</evidence>
<dbReference type="Proteomes" id="UP000091857">
    <property type="component" value="Chromosome 1"/>
</dbReference>
<gene>
    <name evidence="1" type="ORF">MANES_01G056700v8</name>
</gene>
<comment type="caution">
    <text evidence="1">The sequence shown here is derived from an EMBL/GenBank/DDBJ whole genome shotgun (WGS) entry which is preliminary data.</text>
</comment>
<sequence>MAGGGGGPVLLLFYFFSFYLAFSNALIISSEIGINYGRLGSNLPSAFQSIQIIQSMNVSRVKLYDANPEILKLLSGTKIHVAIMVPNHAIISIASNQSIANKWVQDNVLQYLPDTKIRFILVGNEVLSYVSEQEKIIWHNLVPAMRRIKNSLKAKKIQNIKIGAPLAMDILEITLPPSKGSFRCDISSTVIVPLLKFLNGTKSFFFIDVYPYFPWSANPSITSLDMALFKPNQNYTDPYTGFVYTNLLDQMLDSVIFAMTKLGFPDVRLSISETGWPNAGDIDQPGANIYNAATYNRNVVKRMTAKPAIGTPARPGEVIPTFIFSLYDENQKGGPGTERHWGLLNGNGAPIYDIDLTGNRLETEYGPLPNPNNNKPYKGKLWCVAARGADLMDLARALRYACSQGNGTCDALGIGKECYEPVSVLWHASYAFSSYWAQFRSQGADCYFNGLAEQTTTNPSHGSCTFPSVTI</sequence>
<evidence type="ECO:0000313" key="1">
    <source>
        <dbReference type="EMBL" id="KAG8662024.1"/>
    </source>
</evidence>
<protein>
    <submittedName>
        <fullName evidence="1">Uncharacterized protein</fullName>
    </submittedName>
</protein>
<reference evidence="2" key="1">
    <citation type="journal article" date="2016" name="Nat. Biotechnol.">
        <title>Sequencing wild and cultivated cassava and related species reveals extensive interspecific hybridization and genetic diversity.</title>
        <authorList>
            <person name="Bredeson J.V."/>
            <person name="Lyons J.B."/>
            <person name="Prochnik S.E."/>
            <person name="Wu G.A."/>
            <person name="Ha C.M."/>
            <person name="Edsinger-Gonzales E."/>
            <person name="Grimwood J."/>
            <person name="Schmutz J."/>
            <person name="Rabbi I.Y."/>
            <person name="Egesi C."/>
            <person name="Nauluvula P."/>
            <person name="Lebot V."/>
            <person name="Ndunguru J."/>
            <person name="Mkamilo G."/>
            <person name="Bart R.S."/>
            <person name="Setter T.L."/>
            <person name="Gleadow R.M."/>
            <person name="Kulakow P."/>
            <person name="Ferguson M.E."/>
            <person name="Rounsley S."/>
            <person name="Rokhsar D.S."/>
        </authorList>
    </citation>
    <scope>NUCLEOTIDE SEQUENCE [LARGE SCALE GENOMIC DNA]</scope>
    <source>
        <strain evidence="2">cv. AM560-2</strain>
    </source>
</reference>
<keyword evidence="2" id="KW-1185">Reference proteome</keyword>
<dbReference type="EMBL" id="CM004387">
    <property type="protein sequence ID" value="KAG8662024.1"/>
    <property type="molecule type" value="Genomic_DNA"/>
</dbReference>
<proteinExistence type="predicted"/>